<dbReference type="InterPro" id="IPR054471">
    <property type="entry name" value="GPIID_WHD"/>
</dbReference>
<dbReference type="InterPro" id="IPR036322">
    <property type="entry name" value="WD40_repeat_dom_sf"/>
</dbReference>
<dbReference type="EMBL" id="JAUEDM010000006">
    <property type="protein sequence ID" value="KAK3315095.1"/>
    <property type="molecule type" value="Genomic_DNA"/>
</dbReference>
<evidence type="ECO:0000256" key="1">
    <source>
        <dbReference type="SAM" id="MobiDB-lite"/>
    </source>
</evidence>
<name>A0AAE0M135_9PEZI</name>
<keyword evidence="4" id="KW-1185">Reference proteome</keyword>
<proteinExistence type="predicted"/>
<protein>
    <recommendedName>
        <fullName evidence="2">GPI inositol-deacylase winged helix domain-containing protein</fullName>
    </recommendedName>
</protein>
<reference evidence="3" key="1">
    <citation type="journal article" date="2023" name="Mol. Phylogenet. Evol.">
        <title>Genome-scale phylogeny and comparative genomics of the fungal order Sordariales.</title>
        <authorList>
            <person name="Hensen N."/>
            <person name="Bonometti L."/>
            <person name="Westerberg I."/>
            <person name="Brannstrom I.O."/>
            <person name="Guillou S."/>
            <person name="Cros-Aarteil S."/>
            <person name="Calhoun S."/>
            <person name="Haridas S."/>
            <person name="Kuo A."/>
            <person name="Mondo S."/>
            <person name="Pangilinan J."/>
            <person name="Riley R."/>
            <person name="LaButti K."/>
            <person name="Andreopoulos B."/>
            <person name="Lipzen A."/>
            <person name="Chen C."/>
            <person name="Yan M."/>
            <person name="Daum C."/>
            <person name="Ng V."/>
            <person name="Clum A."/>
            <person name="Steindorff A."/>
            <person name="Ohm R.A."/>
            <person name="Martin F."/>
            <person name="Silar P."/>
            <person name="Natvig D.O."/>
            <person name="Lalanne C."/>
            <person name="Gautier V."/>
            <person name="Ament-Velasquez S.L."/>
            <person name="Kruys A."/>
            <person name="Hutchinson M.I."/>
            <person name="Powell A.J."/>
            <person name="Barry K."/>
            <person name="Miller A.N."/>
            <person name="Grigoriev I.V."/>
            <person name="Debuchy R."/>
            <person name="Gladieux P."/>
            <person name="Hiltunen Thoren M."/>
            <person name="Johannesson H."/>
        </authorList>
    </citation>
    <scope>NUCLEOTIDE SEQUENCE</scope>
    <source>
        <strain evidence="3">CBS 118394</strain>
    </source>
</reference>
<feature type="compositionally biased region" description="Low complexity" evidence="1">
    <location>
        <begin position="158"/>
        <end position="167"/>
    </location>
</feature>
<dbReference type="PANTHER" id="PTHR10039:SF16">
    <property type="entry name" value="GPI INOSITOL-DEACYLASE"/>
    <property type="match status" value="1"/>
</dbReference>
<sequence length="1001" mass="109261">MRGLRDGLMTKVMDSTPSNMDALYSKILTDMGCARFGKDTAKAFIAWTTYAFHPLSTFEIQEPIEMDINDKIDDVKRTISKSCGSLVFVDKHKRVQLVHLTAREFLTRKGTASEFTVTKAEGHRRLAAVSVCLRFLTQSQSKHPGKGQRLGSDTDVNRASSPRSRSPSPVPGTASALQQQPMAVQANHFTDYASKHLFQHIVQVPSTDIKILVMLSDFLGSNFLLQWIGYIATHGDLRTLYSAGKIINSVLSQRAQHSPPVGLAPRDDKLALLDRWGDDLIHLATKFSRWLRQSPTSIHHLIPPFCPSNSVIRRQFSNQYRGLSVQGLSVREWDDCLTTITYPTGTKPNAVAAGPGYFAVGMMNSQGSLIMYDDSIFQEINTEASEPVWRLAFAESGRLLASADGTQQASFKIPSLCLSLAFGDADTILRVALRQNQLAEWDVEDNAFYRDEFVTWTTDLGETMQFSTPILACIRSAVNLLAVLYRGENIVLWDCIEDCIYDLYEKDTGSVQMYGSHKIAEGATTRRARDEAVRRDVLGRRSRGVRHGDGEPTATVVGANTMVLATSHDGRTLAGVDSHGNLTLFEFETLRPLYRVRFNTQTLPKGLAFTANSLRFIEVRGNQCRVWEPTVLLRSDTAADDGENSDTVSVSVGLQEIDYQTARQLAPDITAITCCRGSSVVFCGTEDGQVHVYDIAGGQKPQGQLLFVQSVGCTVHLVHIDEASSVLACGDSSEQWTVDAGLGVGEAGAPSDVHREAGHALSDAETGRRCLDHADPGGLFEQPEVDGSSQRGVSDDGREDWACQWSLQVIDLGARPFGSCAAAGNGNHNTNIIRLWDFGALEEKAARPLSPLTHELDTLSSRIDAIIGTFGTRIVLYTAEHWIASVELSSVADRPSFPGHMQSASSLPAGNSSFVRHFFLPNNWIGSNATSTGKRLICGLGRAGEVLLAKRSELAVVTRGLEVTGSGASFNPRRGATRAGEAVAGSPLGIVERRRARVLVQ</sequence>
<reference evidence="3" key="2">
    <citation type="submission" date="2023-06" db="EMBL/GenBank/DDBJ databases">
        <authorList>
            <consortium name="Lawrence Berkeley National Laboratory"/>
            <person name="Haridas S."/>
            <person name="Hensen N."/>
            <person name="Bonometti L."/>
            <person name="Westerberg I."/>
            <person name="Brannstrom I.O."/>
            <person name="Guillou S."/>
            <person name="Cros-Aarteil S."/>
            <person name="Calhoun S."/>
            <person name="Kuo A."/>
            <person name="Mondo S."/>
            <person name="Pangilinan J."/>
            <person name="Riley R."/>
            <person name="Labutti K."/>
            <person name="Andreopoulos B."/>
            <person name="Lipzen A."/>
            <person name="Chen C."/>
            <person name="Yanf M."/>
            <person name="Daum C."/>
            <person name="Ng V."/>
            <person name="Clum A."/>
            <person name="Steindorff A."/>
            <person name="Ohm R."/>
            <person name="Martin F."/>
            <person name="Silar P."/>
            <person name="Natvig D."/>
            <person name="Lalanne C."/>
            <person name="Gautier V."/>
            <person name="Ament-Velasquez S.L."/>
            <person name="Kruys A."/>
            <person name="Hutchinson M.I."/>
            <person name="Powell A.J."/>
            <person name="Barry K."/>
            <person name="Miller A.N."/>
            <person name="Grigoriev I.V."/>
            <person name="Debuchy R."/>
            <person name="Gladieux P."/>
            <person name="Thoren M.H."/>
            <person name="Johannesson H."/>
        </authorList>
    </citation>
    <scope>NUCLEOTIDE SEQUENCE</scope>
    <source>
        <strain evidence="3">CBS 118394</strain>
    </source>
</reference>
<dbReference type="Pfam" id="PF22939">
    <property type="entry name" value="WHD_GPIID"/>
    <property type="match status" value="1"/>
</dbReference>
<feature type="region of interest" description="Disordered" evidence="1">
    <location>
        <begin position="140"/>
        <end position="178"/>
    </location>
</feature>
<gene>
    <name evidence="3" type="ORF">B0H66DRAFT_535981</name>
</gene>
<dbReference type="PANTHER" id="PTHR10039">
    <property type="entry name" value="AMELOGENIN"/>
    <property type="match status" value="1"/>
</dbReference>
<comment type="caution">
    <text evidence="3">The sequence shown here is derived from an EMBL/GenBank/DDBJ whole genome shotgun (WGS) entry which is preliminary data.</text>
</comment>
<feature type="domain" description="GPI inositol-deacylase winged helix" evidence="2">
    <location>
        <begin position="30"/>
        <end position="117"/>
    </location>
</feature>
<dbReference type="AlphaFoldDB" id="A0AAE0M135"/>
<dbReference type="Gene3D" id="2.130.10.10">
    <property type="entry name" value="YVTN repeat-like/Quinoprotein amine dehydrogenase"/>
    <property type="match status" value="1"/>
</dbReference>
<dbReference type="InterPro" id="IPR015943">
    <property type="entry name" value="WD40/YVTN_repeat-like_dom_sf"/>
</dbReference>
<evidence type="ECO:0000313" key="4">
    <source>
        <dbReference type="Proteomes" id="UP001283341"/>
    </source>
</evidence>
<accession>A0AAE0M135</accession>
<evidence type="ECO:0000313" key="3">
    <source>
        <dbReference type="EMBL" id="KAK3315095.1"/>
    </source>
</evidence>
<evidence type="ECO:0000259" key="2">
    <source>
        <dbReference type="Pfam" id="PF22939"/>
    </source>
</evidence>
<organism evidence="3 4">
    <name type="scientific">Apodospora peruviana</name>
    <dbReference type="NCBI Taxonomy" id="516989"/>
    <lineage>
        <taxon>Eukaryota</taxon>
        <taxon>Fungi</taxon>
        <taxon>Dikarya</taxon>
        <taxon>Ascomycota</taxon>
        <taxon>Pezizomycotina</taxon>
        <taxon>Sordariomycetes</taxon>
        <taxon>Sordariomycetidae</taxon>
        <taxon>Sordariales</taxon>
        <taxon>Lasiosphaeriaceae</taxon>
        <taxon>Apodospora</taxon>
    </lineage>
</organism>
<dbReference type="Proteomes" id="UP001283341">
    <property type="component" value="Unassembled WGS sequence"/>
</dbReference>
<dbReference type="SUPFAM" id="SSF50978">
    <property type="entry name" value="WD40 repeat-like"/>
    <property type="match status" value="1"/>
</dbReference>